<dbReference type="RefSeq" id="WP_133840855.1">
    <property type="nucleotide sequence ID" value="NZ_FXXP01000003.1"/>
</dbReference>
<feature type="chain" id="PRO_5012669603" description="Lipoprotein" evidence="1">
    <location>
        <begin position="24"/>
        <end position="108"/>
    </location>
</feature>
<sequence>MYLRSIQLPLMGLLALSFLVACGESKQQLAKAQTYSCTQLAREIGKREQRKTSAQVDGFVNNVESIFAKDKEVRTAADIETGVNLVDEIDATKSLKQLEGIYRAKGCH</sequence>
<dbReference type="PROSITE" id="PS51257">
    <property type="entry name" value="PROKAR_LIPOPROTEIN"/>
    <property type="match status" value="1"/>
</dbReference>
<gene>
    <name evidence="2" type="ORF">TRP8649_04354</name>
</gene>
<dbReference type="OrthoDB" id="7874711at2"/>
<proteinExistence type="predicted"/>
<protein>
    <recommendedName>
        <fullName evidence="4">Lipoprotein</fullName>
    </recommendedName>
</protein>
<accession>A0A238JHR4</accession>
<reference evidence="3" key="1">
    <citation type="submission" date="2017-05" db="EMBL/GenBank/DDBJ databases">
        <authorList>
            <person name="Rodrigo-Torres L."/>
            <person name="Arahal R. D."/>
            <person name="Lucena T."/>
        </authorList>
    </citation>
    <scope>NUCLEOTIDE SEQUENCE [LARGE SCALE GENOMIC DNA]</scope>
    <source>
        <strain evidence="3">CECT 8649</strain>
    </source>
</reference>
<dbReference type="Proteomes" id="UP000225972">
    <property type="component" value="Unassembled WGS sequence"/>
</dbReference>
<name>A0A238JHR4_9RHOB</name>
<evidence type="ECO:0000256" key="1">
    <source>
        <dbReference type="SAM" id="SignalP"/>
    </source>
</evidence>
<keyword evidence="3" id="KW-1185">Reference proteome</keyword>
<evidence type="ECO:0008006" key="4">
    <source>
        <dbReference type="Google" id="ProtNLM"/>
    </source>
</evidence>
<organism evidence="2 3">
    <name type="scientific">Pelagimonas phthalicica</name>
    <dbReference type="NCBI Taxonomy" id="1037362"/>
    <lineage>
        <taxon>Bacteria</taxon>
        <taxon>Pseudomonadati</taxon>
        <taxon>Pseudomonadota</taxon>
        <taxon>Alphaproteobacteria</taxon>
        <taxon>Rhodobacterales</taxon>
        <taxon>Roseobacteraceae</taxon>
        <taxon>Pelagimonas</taxon>
    </lineage>
</organism>
<keyword evidence="1" id="KW-0732">Signal</keyword>
<evidence type="ECO:0000313" key="2">
    <source>
        <dbReference type="EMBL" id="SMX30211.1"/>
    </source>
</evidence>
<dbReference type="AlphaFoldDB" id="A0A238JHR4"/>
<evidence type="ECO:0000313" key="3">
    <source>
        <dbReference type="Proteomes" id="UP000225972"/>
    </source>
</evidence>
<feature type="signal peptide" evidence="1">
    <location>
        <begin position="1"/>
        <end position="23"/>
    </location>
</feature>
<dbReference type="EMBL" id="FXXP01000003">
    <property type="protein sequence ID" value="SMX30211.1"/>
    <property type="molecule type" value="Genomic_DNA"/>
</dbReference>